<dbReference type="AlphaFoldDB" id="A0AAV9VE59"/>
<sequence length="159" mass="16324">MRNTFRAAAVLLLGSCGILAAAAGYNGVTLDLDGTLNCPTGSSQTAFCAGESNSTDFIVYCQNSSGKLSACSIDLYGIQPAGVKTGATCYESSKTSGTAVCVYDGKEYDTKPRGPGSNPRPSPVSGNTDDPTVDPAAESLTPPGPAEYIMQGIRQHDSN</sequence>
<evidence type="ECO:0008006" key="5">
    <source>
        <dbReference type="Google" id="ProtNLM"/>
    </source>
</evidence>
<evidence type="ECO:0000256" key="1">
    <source>
        <dbReference type="SAM" id="MobiDB-lite"/>
    </source>
</evidence>
<evidence type="ECO:0000256" key="2">
    <source>
        <dbReference type="SAM" id="SignalP"/>
    </source>
</evidence>
<feature type="chain" id="PRO_5043586626" description="Secreted protein" evidence="2">
    <location>
        <begin position="24"/>
        <end position="159"/>
    </location>
</feature>
<keyword evidence="2" id="KW-0732">Signal</keyword>
<protein>
    <recommendedName>
        <fullName evidence="5">Secreted protein</fullName>
    </recommendedName>
</protein>
<evidence type="ECO:0000313" key="4">
    <source>
        <dbReference type="Proteomes" id="UP001375240"/>
    </source>
</evidence>
<gene>
    <name evidence="3" type="ORF">TWF696_000375</name>
</gene>
<feature type="region of interest" description="Disordered" evidence="1">
    <location>
        <begin position="107"/>
        <end position="159"/>
    </location>
</feature>
<feature type="signal peptide" evidence="2">
    <location>
        <begin position="1"/>
        <end position="23"/>
    </location>
</feature>
<proteinExistence type="predicted"/>
<evidence type="ECO:0000313" key="3">
    <source>
        <dbReference type="EMBL" id="KAK6359211.1"/>
    </source>
</evidence>
<reference evidence="3 4" key="1">
    <citation type="submission" date="2019-10" db="EMBL/GenBank/DDBJ databases">
        <authorList>
            <person name="Palmer J.M."/>
        </authorList>
    </citation>
    <scope>NUCLEOTIDE SEQUENCE [LARGE SCALE GENOMIC DNA]</scope>
    <source>
        <strain evidence="3 4">TWF696</strain>
    </source>
</reference>
<dbReference type="Proteomes" id="UP001375240">
    <property type="component" value="Unassembled WGS sequence"/>
</dbReference>
<feature type="compositionally biased region" description="Low complexity" evidence="1">
    <location>
        <begin position="113"/>
        <end position="127"/>
    </location>
</feature>
<dbReference type="EMBL" id="JAVHNQ010000001">
    <property type="protein sequence ID" value="KAK6359211.1"/>
    <property type="molecule type" value="Genomic_DNA"/>
</dbReference>
<comment type="caution">
    <text evidence="3">The sequence shown here is derived from an EMBL/GenBank/DDBJ whole genome shotgun (WGS) entry which is preliminary data.</text>
</comment>
<name>A0AAV9VE59_9PEZI</name>
<keyword evidence="4" id="KW-1185">Reference proteome</keyword>
<organism evidence="3 4">
    <name type="scientific">Orbilia brochopaga</name>
    <dbReference type="NCBI Taxonomy" id="3140254"/>
    <lineage>
        <taxon>Eukaryota</taxon>
        <taxon>Fungi</taxon>
        <taxon>Dikarya</taxon>
        <taxon>Ascomycota</taxon>
        <taxon>Pezizomycotina</taxon>
        <taxon>Orbiliomycetes</taxon>
        <taxon>Orbiliales</taxon>
        <taxon>Orbiliaceae</taxon>
        <taxon>Orbilia</taxon>
    </lineage>
</organism>
<accession>A0AAV9VE59</accession>